<evidence type="ECO:0000313" key="5">
    <source>
        <dbReference type="EMBL" id="KIV98741.1"/>
    </source>
</evidence>
<evidence type="ECO:0000256" key="1">
    <source>
        <dbReference type="ARBA" id="ARBA00005446"/>
    </source>
</evidence>
<evidence type="ECO:0000313" key="6">
    <source>
        <dbReference type="Proteomes" id="UP000053259"/>
    </source>
</evidence>
<dbReference type="STRING" id="253628.A0A0D1YDD2"/>
<comment type="similarity">
    <text evidence="1">Belongs to the helicase family. RecQ subfamily.</text>
</comment>
<dbReference type="RefSeq" id="XP_016208611.1">
    <property type="nucleotide sequence ID" value="XM_016363558.1"/>
</dbReference>
<dbReference type="SUPFAM" id="SSF52540">
    <property type="entry name" value="P-loop containing nucleoside triphosphate hydrolases"/>
    <property type="match status" value="1"/>
</dbReference>
<dbReference type="PANTHER" id="PTHR13710">
    <property type="entry name" value="DNA HELICASE RECQ FAMILY MEMBER"/>
    <property type="match status" value="1"/>
</dbReference>
<dbReference type="InParanoid" id="A0A0D1YDD2"/>
<dbReference type="GO" id="GO:0005737">
    <property type="term" value="C:cytoplasm"/>
    <property type="evidence" value="ECO:0007669"/>
    <property type="project" value="TreeGrafter"/>
</dbReference>
<dbReference type="GO" id="GO:0009378">
    <property type="term" value="F:four-way junction helicase activity"/>
    <property type="evidence" value="ECO:0007669"/>
    <property type="project" value="TreeGrafter"/>
</dbReference>
<feature type="domain" description="Helicase C-terminal" evidence="4">
    <location>
        <begin position="1"/>
        <end position="83"/>
    </location>
</feature>
<dbReference type="Gene3D" id="3.40.50.300">
    <property type="entry name" value="P-loop containing nucleotide triphosphate hydrolases"/>
    <property type="match status" value="1"/>
</dbReference>
<dbReference type="InterPro" id="IPR001650">
    <property type="entry name" value="Helicase_C-like"/>
</dbReference>
<dbReference type="Proteomes" id="UP000053259">
    <property type="component" value="Unassembled WGS sequence"/>
</dbReference>
<name>A0A0D1YDD2_9PEZI</name>
<comment type="catalytic activity">
    <reaction evidence="2">
        <text>Couples ATP hydrolysis with the unwinding of duplex DNA by translocating in the 3'-5' direction.</text>
        <dbReference type="EC" id="5.6.2.4"/>
    </reaction>
</comment>
<evidence type="ECO:0000256" key="3">
    <source>
        <dbReference type="ARBA" id="ARBA00034808"/>
    </source>
</evidence>
<evidence type="ECO:0000256" key="2">
    <source>
        <dbReference type="ARBA" id="ARBA00034617"/>
    </source>
</evidence>
<dbReference type="Pfam" id="PF00271">
    <property type="entry name" value="Helicase_C"/>
    <property type="match status" value="1"/>
</dbReference>
<dbReference type="EMBL" id="KN847601">
    <property type="protein sequence ID" value="KIV98741.1"/>
    <property type="molecule type" value="Genomic_DNA"/>
</dbReference>
<dbReference type="GO" id="GO:0043138">
    <property type="term" value="F:3'-5' DNA helicase activity"/>
    <property type="evidence" value="ECO:0007669"/>
    <property type="project" value="UniProtKB-EC"/>
</dbReference>
<protein>
    <recommendedName>
        <fullName evidence="3">DNA 3'-5' helicase</fullName>
        <ecNumber evidence="3">5.6.2.4</ecNumber>
    </recommendedName>
</protein>
<proteinExistence type="inferred from homology"/>
<dbReference type="InterPro" id="IPR027417">
    <property type="entry name" value="P-loop_NTPase"/>
</dbReference>
<dbReference type="PROSITE" id="PS51194">
    <property type="entry name" value="HELICASE_CTER"/>
    <property type="match status" value="1"/>
</dbReference>
<dbReference type="OrthoDB" id="2608216at2759"/>
<dbReference type="VEuPathDB" id="FungiDB:PV09_09493"/>
<dbReference type="GO" id="GO:0005694">
    <property type="term" value="C:chromosome"/>
    <property type="evidence" value="ECO:0007669"/>
    <property type="project" value="TreeGrafter"/>
</dbReference>
<evidence type="ECO:0000259" key="4">
    <source>
        <dbReference type="PROSITE" id="PS51194"/>
    </source>
</evidence>
<dbReference type="HOGENOM" id="CLU_1103494_0_0_1"/>
<keyword evidence="6" id="KW-1185">Reference proteome</keyword>
<organism evidence="5 6">
    <name type="scientific">Verruconis gallopava</name>
    <dbReference type="NCBI Taxonomy" id="253628"/>
    <lineage>
        <taxon>Eukaryota</taxon>
        <taxon>Fungi</taxon>
        <taxon>Dikarya</taxon>
        <taxon>Ascomycota</taxon>
        <taxon>Pezizomycotina</taxon>
        <taxon>Dothideomycetes</taxon>
        <taxon>Pleosporomycetidae</taxon>
        <taxon>Venturiales</taxon>
        <taxon>Sympoventuriaceae</taxon>
        <taxon>Verruconis</taxon>
    </lineage>
</organism>
<dbReference type="EC" id="5.6.2.4" evidence="3"/>
<dbReference type="PANTHER" id="PTHR13710:SF154">
    <property type="entry name" value="RECQ HELICASE, PUTATIVE (AFU_ORTHOLOGUE AFUA_6G14720)-RELATED"/>
    <property type="match status" value="1"/>
</dbReference>
<sequence>MVATNALGMGVDIPDIEWIIHADEPRDMLDYAQESGRAGRDGRASHAILVTGYDDEVDSLVQAYISGEGSCRRKIPSSYLDGEADHGRCRFDEESCDLCRPHEISFEYAGSQDRQVVEAQRRRAGSDKGDMAERLEEQFSTQQRQAAAVRMRRTKERVVEAGVEERLERQLWKWKGKCIHVANVEYHKACAIDTGRMGRVDMKGSTDSVNGMASWHHGINGVWIASRIQGIVDNMDGAVGTGWRRQGVREGR</sequence>
<dbReference type="AlphaFoldDB" id="A0A0D1YDD2"/>
<dbReference type="GO" id="GO:0000724">
    <property type="term" value="P:double-strand break repair via homologous recombination"/>
    <property type="evidence" value="ECO:0007669"/>
    <property type="project" value="TreeGrafter"/>
</dbReference>
<accession>A0A0D1YDD2</accession>
<reference evidence="5 6" key="1">
    <citation type="submission" date="2015-01" db="EMBL/GenBank/DDBJ databases">
        <title>The Genome Sequence of Ochroconis gallopava CBS43764.</title>
        <authorList>
            <consortium name="The Broad Institute Genomics Platform"/>
            <person name="Cuomo C."/>
            <person name="de Hoog S."/>
            <person name="Gorbushina A."/>
            <person name="Stielow B."/>
            <person name="Teixiera M."/>
            <person name="Abouelleil A."/>
            <person name="Chapman S.B."/>
            <person name="Priest M."/>
            <person name="Young S.K."/>
            <person name="Wortman J."/>
            <person name="Nusbaum C."/>
            <person name="Birren B."/>
        </authorList>
    </citation>
    <scope>NUCLEOTIDE SEQUENCE [LARGE SCALE GENOMIC DNA]</scope>
    <source>
        <strain evidence="5 6">CBS 43764</strain>
    </source>
</reference>
<dbReference type="GeneID" id="27317466"/>
<gene>
    <name evidence="5" type="ORF">PV09_09493</name>
</gene>